<comment type="caution">
    <text evidence="2">The sequence shown here is derived from an EMBL/GenBank/DDBJ whole genome shotgun (WGS) entry which is preliminary data.</text>
</comment>
<reference evidence="2 3" key="1">
    <citation type="submission" date="2013-05" db="EMBL/GenBank/DDBJ databases">
        <title>Genome sequence of Streptomyces sparsogenes DSM 40356.</title>
        <authorList>
            <person name="Coyne S."/>
            <person name="Seebeck F.P."/>
        </authorList>
    </citation>
    <scope>NUCLEOTIDE SEQUENCE [LARGE SCALE GENOMIC DNA]</scope>
    <source>
        <strain evidence="2 3">DSM 40356</strain>
    </source>
</reference>
<dbReference type="Proteomes" id="UP000186168">
    <property type="component" value="Unassembled WGS sequence"/>
</dbReference>
<protein>
    <submittedName>
        <fullName evidence="2">Uncharacterized protein</fullName>
    </submittedName>
</protein>
<name>A0A1R1STE7_9ACTN</name>
<dbReference type="EMBL" id="ASQP01000003">
    <property type="protein sequence ID" value="OMI41566.1"/>
    <property type="molecule type" value="Genomic_DNA"/>
</dbReference>
<proteinExistence type="predicted"/>
<dbReference type="STRING" id="67365.GCA_001704635_01414"/>
<keyword evidence="3" id="KW-1185">Reference proteome</keyword>
<evidence type="ECO:0000256" key="1">
    <source>
        <dbReference type="SAM" id="MobiDB-lite"/>
    </source>
</evidence>
<gene>
    <name evidence="2" type="ORF">SPAR_00215</name>
</gene>
<feature type="region of interest" description="Disordered" evidence="1">
    <location>
        <begin position="87"/>
        <end position="109"/>
    </location>
</feature>
<evidence type="ECO:0000313" key="2">
    <source>
        <dbReference type="EMBL" id="OMI41566.1"/>
    </source>
</evidence>
<evidence type="ECO:0000313" key="3">
    <source>
        <dbReference type="Proteomes" id="UP000186168"/>
    </source>
</evidence>
<organism evidence="2 3">
    <name type="scientific">Streptomyces sparsogenes DSM 40356</name>
    <dbReference type="NCBI Taxonomy" id="1331668"/>
    <lineage>
        <taxon>Bacteria</taxon>
        <taxon>Bacillati</taxon>
        <taxon>Actinomycetota</taxon>
        <taxon>Actinomycetes</taxon>
        <taxon>Kitasatosporales</taxon>
        <taxon>Streptomycetaceae</taxon>
        <taxon>Streptomyces</taxon>
    </lineage>
</organism>
<sequence>MKATRLRLLPWPGPNGQRAYTPDDCPDGRIARLADRVEAEQISTAEAVLSLSRGMLGTGLPIEPDECTYLMKRLSECLEDMIRVAESRGGRLPEPNPLGAESESLGGQS</sequence>
<accession>A0A1R1STE7</accession>
<dbReference type="AlphaFoldDB" id="A0A1R1STE7"/>